<organism evidence="2 3">
    <name type="scientific">Amylocarpus encephaloides</name>
    <dbReference type="NCBI Taxonomy" id="45428"/>
    <lineage>
        <taxon>Eukaryota</taxon>
        <taxon>Fungi</taxon>
        <taxon>Dikarya</taxon>
        <taxon>Ascomycota</taxon>
        <taxon>Pezizomycotina</taxon>
        <taxon>Leotiomycetes</taxon>
        <taxon>Helotiales</taxon>
        <taxon>Helotiales incertae sedis</taxon>
        <taxon>Amylocarpus</taxon>
    </lineage>
</organism>
<gene>
    <name evidence="2" type="ORF">BJ875DRAFT_482540</name>
</gene>
<feature type="region of interest" description="Disordered" evidence="1">
    <location>
        <begin position="59"/>
        <end position="161"/>
    </location>
</feature>
<feature type="compositionally biased region" description="Low complexity" evidence="1">
    <location>
        <begin position="96"/>
        <end position="105"/>
    </location>
</feature>
<dbReference type="EMBL" id="MU251414">
    <property type="protein sequence ID" value="KAG9236117.1"/>
    <property type="molecule type" value="Genomic_DNA"/>
</dbReference>
<comment type="caution">
    <text evidence="2">The sequence shown here is derived from an EMBL/GenBank/DDBJ whole genome shotgun (WGS) entry which is preliminary data.</text>
</comment>
<sequence>MADSAPSASRVQALTPREITTLTAVAGLMGDVPAIDYEVLAPLIGQKYSKNARANVKKLFEKLRNGGPSSAKSDKQSTPTNSDGEEGEFKKKTGKKAANTTPKKTVGPRATPKKAAGEKKAATPRKSKAKIEEEVKDEVEGQVEVEVTSEDGDTKAELMDEDGGSISTRHFFALPLLSLDRRMLIIL</sequence>
<dbReference type="AlphaFoldDB" id="A0A9P7YMT9"/>
<dbReference type="OrthoDB" id="3542836at2759"/>
<keyword evidence="3" id="KW-1185">Reference proteome</keyword>
<feature type="compositionally biased region" description="Polar residues" evidence="1">
    <location>
        <begin position="67"/>
        <end position="82"/>
    </location>
</feature>
<reference evidence="2" key="1">
    <citation type="journal article" date="2021" name="IMA Fungus">
        <title>Genomic characterization of three marine fungi, including Emericellopsis atlantica sp. nov. with signatures of a generalist lifestyle and marine biomass degradation.</title>
        <authorList>
            <person name="Hagestad O.C."/>
            <person name="Hou L."/>
            <person name="Andersen J.H."/>
            <person name="Hansen E.H."/>
            <person name="Altermark B."/>
            <person name="Li C."/>
            <person name="Kuhnert E."/>
            <person name="Cox R.J."/>
            <person name="Crous P.W."/>
            <person name="Spatafora J.W."/>
            <person name="Lail K."/>
            <person name="Amirebrahimi M."/>
            <person name="Lipzen A."/>
            <person name="Pangilinan J."/>
            <person name="Andreopoulos W."/>
            <person name="Hayes R.D."/>
            <person name="Ng V."/>
            <person name="Grigoriev I.V."/>
            <person name="Jackson S.A."/>
            <person name="Sutton T.D.S."/>
            <person name="Dobson A.D.W."/>
            <person name="Rama T."/>
        </authorList>
    </citation>
    <scope>NUCLEOTIDE SEQUENCE</scope>
    <source>
        <strain evidence="2">TRa018bII</strain>
    </source>
</reference>
<evidence type="ECO:0000313" key="2">
    <source>
        <dbReference type="EMBL" id="KAG9236117.1"/>
    </source>
</evidence>
<evidence type="ECO:0000256" key="1">
    <source>
        <dbReference type="SAM" id="MobiDB-lite"/>
    </source>
</evidence>
<dbReference type="Proteomes" id="UP000824998">
    <property type="component" value="Unassembled WGS sequence"/>
</dbReference>
<accession>A0A9P7YMT9</accession>
<name>A0A9P7YMT9_9HELO</name>
<feature type="compositionally biased region" description="Acidic residues" evidence="1">
    <location>
        <begin position="134"/>
        <end position="151"/>
    </location>
</feature>
<proteinExistence type="predicted"/>
<evidence type="ECO:0000313" key="3">
    <source>
        <dbReference type="Proteomes" id="UP000824998"/>
    </source>
</evidence>
<protein>
    <submittedName>
        <fullName evidence="2">Uncharacterized protein</fullName>
    </submittedName>
</protein>